<evidence type="ECO:0000313" key="3">
    <source>
        <dbReference type="Proteomes" id="UP001596052"/>
    </source>
</evidence>
<protein>
    <submittedName>
        <fullName evidence="2">Glycosyltransferase</fullName>
        <ecNumber evidence="2">2.4.-.-</ecNumber>
    </submittedName>
</protein>
<proteinExistence type="predicted"/>
<dbReference type="Gene3D" id="3.40.50.2000">
    <property type="entry name" value="Glycogen Phosphorylase B"/>
    <property type="match status" value="2"/>
</dbReference>
<dbReference type="PANTHER" id="PTHR12526">
    <property type="entry name" value="GLYCOSYLTRANSFERASE"/>
    <property type="match status" value="1"/>
</dbReference>
<dbReference type="SUPFAM" id="SSF53756">
    <property type="entry name" value="UDP-Glycosyltransferase/glycogen phosphorylase"/>
    <property type="match status" value="1"/>
</dbReference>
<reference evidence="3" key="1">
    <citation type="journal article" date="2019" name="Int. J. Syst. Evol. Microbiol.">
        <title>The Global Catalogue of Microorganisms (GCM) 10K type strain sequencing project: providing services to taxonomists for standard genome sequencing and annotation.</title>
        <authorList>
            <consortium name="The Broad Institute Genomics Platform"/>
            <consortium name="The Broad Institute Genome Sequencing Center for Infectious Disease"/>
            <person name="Wu L."/>
            <person name="Ma J."/>
        </authorList>
    </citation>
    <scope>NUCLEOTIDE SEQUENCE [LARGE SCALE GENOMIC DNA]</scope>
    <source>
        <strain evidence="3">CGMCC 4.1469</strain>
    </source>
</reference>
<dbReference type="EC" id="2.4.-.-" evidence="2"/>
<sequence>MRTITLDTTNTLQLPIRQTARAFVATHAMPAQASDQRPVVLHFAYSIGGGGAEAMLMNLAESLDPARFRTVVVAVNARPWKHQLRRLHEAGVNVHDLESTAYLHPRTLARLHAVLRAERPDVVQTWTHHADLVGGWAARAAGVSNVVWSIHCREIHRNPGDSDFKMALFRRMLAVTARCIPKRIISCSATAIEDHEAIGYPRAKMRWIPNGINAERFLPDTDAGLDTRAELGLPAGVPVIGYVGRFHEMKDLATFLRAAALLQNRVPKAHFVFCGGVEIELGEVERELLAQLPHRQQVRFDSFRADPWKLYPALDVFSLSSRTEACPMTIIEAMSCGVPCVTTDVGDCARLLEGVGQVVPMRDPAALAGAWEKALQLGAAAREDIARMSRQRVNEHFTIAHAARQYAETYAELLEVKA</sequence>
<evidence type="ECO:0000313" key="2">
    <source>
        <dbReference type="EMBL" id="MFC5458063.1"/>
    </source>
</evidence>
<keyword evidence="2" id="KW-0328">Glycosyltransferase</keyword>
<name>A0ABW0KZA2_9BACT</name>
<dbReference type="PANTHER" id="PTHR12526:SF637">
    <property type="entry name" value="GLYCOSYLTRANSFERASE EPSF-RELATED"/>
    <property type="match status" value="1"/>
</dbReference>
<keyword evidence="3" id="KW-1185">Reference proteome</keyword>
<dbReference type="Proteomes" id="UP001596052">
    <property type="component" value="Unassembled WGS sequence"/>
</dbReference>
<dbReference type="Pfam" id="PF13692">
    <property type="entry name" value="Glyco_trans_1_4"/>
    <property type="match status" value="1"/>
</dbReference>
<keyword evidence="2" id="KW-0808">Transferase</keyword>
<feature type="domain" description="Glycosyltransferase subfamily 4-like N-terminal" evidence="1">
    <location>
        <begin position="50"/>
        <end position="216"/>
    </location>
</feature>
<dbReference type="Pfam" id="PF13439">
    <property type="entry name" value="Glyco_transf_4"/>
    <property type="match status" value="1"/>
</dbReference>
<dbReference type="GO" id="GO:0016757">
    <property type="term" value="F:glycosyltransferase activity"/>
    <property type="evidence" value="ECO:0007669"/>
    <property type="project" value="UniProtKB-KW"/>
</dbReference>
<dbReference type="EMBL" id="JBHSMQ010000015">
    <property type="protein sequence ID" value="MFC5458063.1"/>
    <property type="molecule type" value="Genomic_DNA"/>
</dbReference>
<accession>A0ABW0KZA2</accession>
<gene>
    <name evidence="2" type="ORF">ACFQDI_24550</name>
</gene>
<comment type="caution">
    <text evidence="2">The sequence shown here is derived from an EMBL/GenBank/DDBJ whole genome shotgun (WGS) entry which is preliminary data.</text>
</comment>
<organism evidence="2 3">
    <name type="scientific">Prosthecobacter fluviatilis</name>
    <dbReference type="NCBI Taxonomy" id="445931"/>
    <lineage>
        <taxon>Bacteria</taxon>
        <taxon>Pseudomonadati</taxon>
        <taxon>Verrucomicrobiota</taxon>
        <taxon>Verrucomicrobiia</taxon>
        <taxon>Verrucomicrobiales</taxon>
        <taxon>Verrucomicrobiaceae</taxon>
        <taxon>Prosthecobacter</taxon>
    </lineage>
</organism>
<dbReference type="InterPro" id="IPR028098">
    <property type="entry name" value="Glyco_trans_4-like_N"/>
</dbReference>
<evidence type="ECO:0000259" key="1">
    <source>
        <dbReference type="Pfam" id="PF13439"/>
    </source>
</evidence>
<dbReference type="RefSeq" id="WP_377172022.1">
    <property type="nucleotide sequence ID" value="NZ_JBHSMQ010000015.1"/>
</dbReference>